<proteinExistence type="predicted"/>
<feature type="compositionally biased region" description="Polar residues" evidence="1">
    <location>
        <begin position="875"/>
        <end position="885"/>
    </location>
</feature>
<evidence type="ECO:0000256" key="1">
    <source>
        <dbReference type="SAM" id="MobiDB-lite"/>
    </source>
</evidence>
<feature type="region of interest" description="Disordered" evidence="1">
    <location>
        <begin position="468"/>
        <end position="490"/>
    </location>
</feature>
<feature type="compositionally biased region" description="Polar residues" evidence="1">
    <location>
        <begin position="755"/>
        <end position="773"/>
    </location>
</feature>
<feature type="compositionally biased region" description="Basic residues" evidence="1">
    <location>
        <begin position="599"/>
        <end position="609"/>
    </location>
</feature>
<name>Q6MFW2_NEUCS</name>
<feature type="region of interest" description="Disordered" evidence="1">
    <location>
        <begin position="233"/>
        <end position="327"/>
    </location>
</feature>
<feature type="compositionally biased region" description="Polar residues" evidence="1">
    <location>
        <begin position="310"/>
        <end position="324"/>
    </location>
</feature>
<dbReference type="VEuPathDB" id="FungiDB:NCU07644"/>
<feature type="region of interest" description="Disordered" evidence="1">
    <location>
        <begin position="751"/>
        <end position="773"/>
    </location>
</feature>
<feature type="region of interest" description="Disordered" evidence="1">
    <location>
        <begin position="598"/>
        <end position="691"/>
    </location>
</feature>
<feature type="compositionally biased region" description="Acidic residues" evidence="1">
    <location>
        <begin position="284"/>
        <end position="300"/>
    </location>
</feature>
<feature type="compositionally biased region" description="Polar residues" evidence="1">
    <location>
        <begin position="615"/>
        <end position="628"/>
    </location>
</feature>
<organism evidence="2">
    <name type="scientific">Neurospora crassa</name>
    <dbReference type="NCBI Taxonomy" id="5141"/>
    <lineage>
        <taxon>Eukaryota</taxon>
        <taxon>Fungi</taxon>
        <taxon>Dikarya</taxon>
        <taxon>Ascomycota</taxon>
        <taxon>Pezizomycotina</taxon>
        <taxon>Sordariomycetes</taxon>
        <taxon>Sordariomycetidae</taxon>
        <taxon>Sordariales</taxon>
        <taxon>Sordariaceae</taxon>
        <taxon>Neurospora</taxon>
    </lineage>
</organism>
<feature type="compositionally biased region" description="Polar residues" evidence="1">
    <location>
        <begin position="245"/>
        <end position="254"/>
    </location>
</feature>
<reference evidence="2" key="1">
    <citation type="submission" date="2003-12" db="EMBL/GenBank/DDBJ databases">
        <authorList>
            <person name="Schulte U."/>
            <person name="Aign V."/>
            <person name="Hoheisel J."/>
            <person name="Brandt P."/>
            <person name="Fartmann B."/>
            <person name="Holland R."/>
            <person name="Nyakatura G."/>
            <person name="Mewes H.W."/>
            <person name="Mannhaupt G."/>
        </authorList>
    </citation>
    <scope>NUCLEOTIDE SEQUENCE</scope>
</reference>
<reference evidence="2" key="2">
    <citation type="submission" date="2003-12" db="EMBL/GenBank/DDBJ databases">
        <authorList>
            <person name="German Neurospora genome project"/>
        </authorList>
    </citation>
    <scope>NUCLEOTIDE SEQUENCE</scope>
</reference>
<protein>
    <submittedName>
        <fullName evidence="2">Uncharacterized protein B2H10.020</fullName>
    </submittedName>
</protein>
<gene>
    <name evidence="2" type="primary">B2H10.020</name>
</gene>
<dbReference type="EMBL" id="BX897672">
    <property type="protein sequence ID" value="CAE85476.1"/>
    <property type="molecule type" value="Genomic_DNA"/>
</dbReference>
<evidence type="ECO:0000313" key="2">
    <source>
        <dbReference type="EMBL" id="CAE85476.1"/>
    </source>
</evidence>
<feature type="compositionally biased region" description="Polar residues" evidence="1">
    <location>
        <begin position="468"/>
        <end position="481"/>
    </location>
</feature>
<feature type="region of interest" description="Disordered" evidence="1">
    <location>
        <begin position="356"/>
        <end position="376"/>
    </location>
</feature>
<dbReference type="AlphaFoldDB" id="Q6MFW2"/>
<sequence length="1006" mass="110319">MSSNAQLPRQRYIQSMDDYWRLEMEALMSPNSGGGTAADIPTTDEERFRLVDQMVAAFRNTDNICDSRADTHGHIRFVEEELTDKSAERMAWKLLLHPVNSSNASTLQAETQACEGSEGDFLSNPATRIARAQFKDFTTRWRVIVAVFACCKAAVSNLFQPSIVERFVNNPITELDIKAHNAKIAAAVKEHGSAAFDRETGVLRDSDGTVLDVLLRPQKRRLADVLPPDLIPHAKVKRVRRSRRQAQTPANNQDNAHDDPNGDNDSNGGNDPSGANQHQSDNESQFDNEYGSENDYDQSDSEYNGAGDAQSGNQLEEQAATPSAHQFHDASDYSVHVHEQHFISRMIDHEVAHAVEMASSSSHQSEHHDQEVHGGQLPAFDPAWSEDYGLQPAGNAQGTGLEGFLPSGLNPIVPHHSSPHLIAPLHSSPPPISLYQESPPDYSLYPNSPYHSSLHHNYPHPTVTHPNHQYGRQTTPATRSANGAHHTHNHPGNQTFTLHSVVTPTFKAAVYNIAQPNYLESFVNIPATKLDTKLSNLYTNAAKATRQKIATAVEKYGSASFHKTTRELKDSQGDVIAVYPKPVKRKLADVLGPELAGHAKVKRARRPRQARTQASNADYGSNANNPNSLYEKYGEDGNNDTDVDDDNNDHGNDDIHYGNQVRGSAGVDSSNQSQHHDDRVHGGRGSHQQTNNALASGIDRQGHIPNSLPFNIAQPNALYPSLPRQSSHLSNLNNPHPNTIQTNALYSDLPHYNSPLPNSQHYTQQSAPAAGSQNGQHLDYVYLSNGHFVLEEDEYPRGTCSITVHVSLFSPAGIICSVTVATSTTTIVKLPVYDYGYGDYLYDSKVVDNDRDGDYHSYGNQSNAERESANGGQEIDTSVSSSFHSQDLDLNHQLGSKSSGHAGVGPSVQHHHQHQDFYAAMDYQNSMANHQANSLAHYDFAEDFIPQHHGNQVGGPAGVGSSSQFHHHGYRGYAAQFPVAGQVHNQEFGVHHSYVGGGFEGPLSTP</sequence>
<feature type="compositionally biased region" description="Low complexity" evidence="1">
    <location>
        <begin position="263"/>
        <end position="274"/>
    </location>
</feature>
<feature type="region of interest" description="Disordered" evidence="1">
    <location>
        <begin position="852"/>
        <end position="911"/>
    </location>
</feature>
<feature type="compositionally biased region" description="Basic residues" evidence="1">
    <location>
        <begin position="234"/>
        <end position="244"/>
    </location>
</feature>
<feature type="compositionally biased region" description="Acidic residues" evidence="1">
    <location>
        <begin position="637"/>
        <end position="647"/>
    </location>
</feature>
<accession>Q6MFW2</accession>